<keyword evidence="13" id="KW-1015">Disulfide bond</keyword>
<keyword evidence="6" id="KW-0479">Metal-binding</keyword>
<dbReference type="InterPro" id="IPR051173">
    <property type="entry name" value="Ca_channel_alpha-2/delta"/>
</dbReference>
<dbReference type="Pfam" id="PF13519">
    <property type="entry name" value="VWA_2"/>
    <property type="match status" value="1"/>
</dbReference>
<dbReference type="SMART" id="SM00327">
    <property type="entry name" value="VWA"/>
    <property type="match status" value="1"/>
</dbReference>
<evidence type="ECO:0000256" key="5">
    <source>
        <dbReference type="ARBA" id="ARBA00022692"/>
    </source>
</evidence>
<dbReference type="Pfam" id="PF08399">
    <property type="entry name" value="VWA_N"/>
    <property type="match status" value="1"/>
</dbReference>
<evidence type="ECO:0000256" key="9">
    <source>
        <dbReference type="ARBA" id="ARBA00022882"/>
    </source>
</evidence>
<accession>A0A8J2WSL6</accession>
<evidence type="ECO:0000313" key="19">
    <source>
        <dbReference type="Proteomes" id="UP000789390"/>
    </source>
</evidence>
<dbReference type="Pfam" id="PF08473">
    <property type="entry name" value="VGCC_alpha2"/>
    <property type="match status" value="2"/>
</dbReference>
<dbReference type="InterPro" id="IPR036465">
    <property type="entry name" value="vWFA_dom_sf"/>
</dbReference>
<keyword evidence="15" id="KW-0407">Ion channel</keyword>
<dbReference type="InterPro" id="IPR013680">
    <property type="entry name" value="VDCC_a2/dsu"/>
</dbReference>
<evidence type="ECO:0000256" key="10">
    <source>
        <dbReference type="ARBA" id="ARBA00022989"/>
    </source>
</evidence>
<dbReference type="PANTHER" id="PTHR10166">
    <property type="entry name" value="VOLTAGE-DEPENDENT CALCIUM CHANNEL SUBUNIT ALPHA-2/DELTA-RELATED"/>
    <property type="match status" value="1"/>
</dbReference>
<sequence>MSGTPFWGLYCTALLTRGQEERSKSRRGNKSASTMTSSTALILLFSAAVISLGTVRAASEADLPHVEISNWAIRFGAQMWEIGKQVTRIREIKERYQSEAKIEQVDGFAMVKEMAEEMESMMGDKIEAIKRIMDAAEHLSVSHPRLSRQDLYEMKQRGENIDYYNAKRLNQYHKSGPLAGELLENHKSLIMSNSQHFGNVGVNTSVSAVHVPTNVYDGAPDVLNGIQWSEHLDRIFITNYESDPSLTWQYFGSSTGFMRQYPATKWGQGEWEPDLFDCRLRPWYLQGAASAKDMIILVDTSGSMTGVRKEIAKHVVLTLLDTLSENDFINIYKFSEVPVPVVPCFKDKIVQANLENVRELRNGMMETETSDIANFTSAFTTAFEILGKYNRTMQGSQCNQAIMLVTDGAPVNYKEIFDKYNLPHKPVRVFTYVIGREIIDTSATSWMACENKGYFARVTSLAEVREQVLKYVPVLSRPMVMYQKDHPVIWTSAYIDIAEPKLSDWLWEIRERRKQRDRSLNYRALLRLISDRNNAQSDDTSNVTTNSSRDASGRPTISMTVEQYLTYGNLVNEERLNAHRMKQEREEAANPGGNQQNNRLGKTSTTTPSPVLPIKNPDGPRAEALVKPDTLRAWLKRIDYQTRTKPKFLMAISVATPVYDRKNESNIIEKILINDIWEEKTRTVRTANLLGVAGTDIPVTELKKRTPAYKLGVNGYSFIVNNNGFVLHHPDHRPLDADGLLKPNYNTVDLSEIELVDSDGGPRENDTNLMTMRRDMIDRREGETTMKVKIHHDGMRRVSVRRQRYYYRGLKGTPYSLGLALPDGYGNLRVVAETEVKRLMADHNINVSSFFSGKNWKIHPDWIYCRYNYDHLKAFDSPEAQVMHFVDRTQRERWRWNSKHPRPSHDSVRCDKHLMQSLIFDAQATEVFDKNISLSIDRQDPHAMFKLFGISVAFVATRSGLLRWQDISTIDDKHFSEANLNAIDQTWYKRAVDQYYVEPDSFVYSVPFSTGTGITNESVVTASHAIFVEKGGYKAPAAVVGLQYKNSAFRETFFNITSGCTGGVQCRRTCSSGELSCYVVDNHGYIVISKEERDTGRFFGEIDWLVMDSLIHYGVYKRVRIYDYQAVCKDMHGHRSAANFLLTPLRYMKWFVQWMVGRASWLMLQTQIAHLINPDWAWSMEQEQADYHYEDNDGSPGPTPTGGEFMADGDISIIVHDEAVTMENAYANKTRPRPCDQQADLYVLQPEKLFKGDKPDSVKGKQNCNSNNLSARQCERHYSTHKIPHSNLLLLVIDTTCRCEIQKQKIEMEEVKINESLRCERPQENLYRERPSVCLSYHPEEEEIKQCGKGSNLLPSPILLTAVTLIYSVLKSI</sequence>
<protein>
    <recommendedName>
        <fullName evidence="17">VWFA domain-containing protein</fullName>
    </recommendedName>
</protein>
<dbReference type="SUPFAM" id="SSF53300">
    <property type="entry name" value="vWA-like"/>
    <property type="match status" value="1"/>
</dbReference>
<dbReference type="Proteomes" id="UP000789390">
    <property type="component" value="Unassembled WGS sequence"/>
</dbReference>
<comment type="caution">
    <text evidence="18">The sequence shown here is derived from an EMBL/GenBank/DDBJ whole genome shotgun (WGS) entry which is preliminary data.</text>
</comment>
<feature type="compositionally biased region" description="Polar residues" evidence="16">
    <location>
        <begin position="592"/>
        <end position="609"/>
    </location>
</feature>
<keyword evidence="9" id="KW-0851">Voltage-gated channel</keyword>
<evidence type="ECO:0000256" key="2">
    <source>
        <dbReference type="ARBA" id="ARBA00022448"/>
    </source>
</evidence>
<evidence type="ECO:0000313" key="18">
    <source>
        <dbReference type="EMBL" id="CAH0109926.1"/>
    </source>
</evidence>
<feature type="domain" description="VWFA" evidence="17">
    <location>
        <begin position="293"/>
        <end position="472"/>
    </location>
</feature>
<feature type="compositionally biased region" description="Low complexity" evidence="16">
    <location>
        <begin position="537"/>
        <end position="548"/>
    </location>
</feature>
<gene>
    <name evidence="18" type="ORF">DGAL_LOCUS13416</name>
</gene>
<evidence type="ECO:0000256" key="11">
    <source>
        <dbReference type="ARBA" id="ARBA00023065"/>
    </source>
</evidence>
<keyword evidence="14" id="KW-0325">Glycoprotein</keyword>
<feature type="region of interest" description="Disordered" evidence="16">
    <location>
        <begin position="535"/>
        <end position="556"/>
    </location>
</feature>
<evidence type="ECO:0000256" key="6">
    <source>
        <dbReference type="ARBA" id="ARBA00022723"/>
    </source>
</evidence>
<evidence type="ECO:0000256" key="14">
    <source>
        <dbReference type="ARBA" id="ARBA00023180"/>
    </source>
</evidence>
<keyword evidence="12" id="KW-0472">Membrane</keyword>
<evidence type="ECO:0000256" key="3">
    <source>
        <dbReference type="ARBA" id="ARBA00022568"/>
    </source>
</evidence>
<proteinExistence type="predicted"/>
<dbReference type="OrthoDB" id="10054666at2759"/>
<dbReference type="PANTHER" id="PTHR10166:SF37">
    <property type="entry name" value="STOLID, ISOFORM H"/>
    <property type="match status" value="1"/>
</dbReference>
<dbReference type="GO" id="GO:0005891">
    <property type="term" value="C:voltage-gated calcium channel complex"/>
    <property type="evidence" value="ECO:0007669"/>
    <property type="project" value="TreeGrafter"/>
</dbReference>
<keyword evidence="2" id="KW-0813">Transport</keyword>
<name>A0A8J2WSL6_9CRUS</name>
<keyword evidence="11" id="KW-0406">Ion transport</keyword>
<evidence type="ECO:0000256" key="8">
    <source>
        <dbReference type="ARBA" id="ARBA00022837"/>
    </source>
</evidence>
<dbReference type="Gene3D" id="3.30.450.20">
    <property type="entry name" value="PAS domain"/>
    <property type="match status" value="1"/>
</dbReference>
<evidence type="ECO:0000256" key="4">
    <source>
        <dbReference type="ARBA" id="ARBA00022673"/>
    </source>
</evidence>
<reference evidence="18" key="1">
    <citation type="submission" date="2021-11" db="EMBL/GenBank/DDBJ databases">
        <authorList>
            <person name="Schell T."/>
        </authorList>
    </citation>
    <scope>NUCLEOTIDE SEQUENCE</scope>
    <source>
        <strain evidence="18">M5</strain>
    </source>
</reference>
<keyword evidence="7" id="KW-0732">Signal</keyword>
<keyword evidence="5" id="KW-0812">Transmembrane</keyword>
<evidence type="ECO:0000256" key="16">
    <source>
        <dbReference type="SAM" id="MobiDB-lite"/>
    </source>
</evidence>
<dbReference type="Gene3D" id="3.40.50.410">
    <property type="entry name" value="von Willebrand factor, type A domain"/>
    <property type="match status" value="1"/>
</dbReference>
<evidence type="ECO:0000256" key="1">
    <source>
        <dbReference type="ARBA" id="ARBA00004479"/>
    </source>
</evidence>
<keyword evidence="10" id="KW-1133">Transmembrane helix</keyword>
<keyword evidence="8" id="KW-0106">Calcium</keyword>
<evidence type="ECO:0000256" key="12">
    <source>
        <dbReference type="ARBA" id="ARBA00023136"/>
    </source>
</evidence>
<evidence type="ECO:0000256" key="7">
    <source>
        <dbReference type="ARBA" id="ARBA00022729"/>
    </source>
</evidence>
<dbReference type="GO" id="GO:0005245">
    <property type="term" value="F:voltage-gated calcium channel activity"/>
    <property type="evidence" value="ECO:0007669"/>
    <property type="project" value="TreeGrafter"/>
</dbReference>
<dbReference type="FunFam" id="3.30.450.20:FF:000057">
    <property type="entry name" value="Voltage-dependent calcium channel subunit alpha-2/delta-4"/>
    <property type="match status" value="1"/>
</dbReference>
<dbReference type="InterPro" id="IPR013608">
    <property type="entry name" value="VWA_N"/>
</dbReference>
<evidence type="ECO:0000259" key="17">
    <source>
        <dbReference type="PROSITE" id="PS50234"/>
    </source>
</evidence>
<organism evidence="18 19">
    <name type="scientific">Daphnia galeata</name>
    <dbReference type="NCBI Taxonomy" id="27404"/>
    <lineage>
        <taxon>Eukaryota</taxon>
        <taxon>Metazoa</taxon>
        <taxon>Ecdysozoa</taxon>
        <taxon>Arthropoda</taxon>
        <taxon>Crustacea</taxon>
        <taxon>Branchiopoda</taxon>
        <taxon>Diplostraca</taxon>
        <taxon>Cladocera</taxon>
        <taxon>Anomopoda</taxon>
        <taxon>Daphniidae</taxon>
        <taxon>Daphnia</taxon>
    </lineage>
</organism>
<keyword evidence="3" id="KW-0109">Calcium transport</keyword>
<dbReference type="PROSITE" id="PS50234">
    <property type="entry name" value="VWFA"/>
    <property type="match status" value="1"/>
</dbReference>
<keyword evidence="4" id="KW-0107">Calcium channel</keyword>
<dbReference type="InterPro" id="IPR002035">
    <property type="entry name" value="VWF_A"/>
</dbReference>
<dbReference type="GO" id="GO:0046872">
    <property type="term" value="F:metal ion binding"/>
    <property type="evidence" value="ECO:0007669"/>
    <property type="project" value="UniProtKB-KW"/>
</dbReference>
<dbReference type="EMBL" id="CAKKLH010000297">
    <property type="protein sequence ID" value="CAH0109926.1"/>
    <property type="molecule type" value="Genomic_DNA"/>
</dbReference>
<dbReference type="FunFam" id="3.40.50.410:FF:000007">
    <property type="entry name" value="Calcium voltage-gated channel auxiliary subunit alpha2delta 3"/>
    <property type="match status" value="1"/>
</dbReference>
<feature type="region of interest" description="Disordered" evidence="16">
    <location>
        <begin position="582"/>
        <end position="621"/>
    </location>
</feature>
<comment type="subcellular location">
    <subcellularLocation>
        <location evidence="1">Membrane</location>
        <topology evidence="1">Single-pass type I membrane protein</topology>
    </subcellularLocation>
</comment>
<evidence type="ECO:0000256" key="13">
    <source>
        <dbReference type="ARBA" id="ARBA00023157"/>
    </source>
</evidence>
<evidence type="ECO:0000256" key="15">
    <source>
        <dbReference type="ARBA" id="ARBA00023303"/>
    </source>
</evidence>
<keyword evidence="19" id="KW-1185">Reference proteome</keyword>